<dbReference type="EMBL" id="CP006694">
    <property type="protein sequence ID" value="AIT10913.1"/>
    <property type="molecule type" value="Genomic_DNA"/>
</dbReference>
<proteinExistence type="predicted"/>
<evidence type="ECO:0000313" key="1">
    <source>
        <dbReference type="EMBL" id="AIT10913.1"/>
    </source>
</evidence>
<sequence length="53" mass="5873">MNDGDFAASIGKSQNYILKPPLFLFGSSHEAAGMNHNIQARFYKQLHLIDHAG</sequence>
<dbReference type="AlphaFoldDB" id="A0A097ESJ8"/>
<dbReference type="Proteomes" id="UP000035800">
    <property type="component" value="Chromosome I"/>
</dbReference>
<name>A0A097ESJ8_9LEPT</name>
<gene>
    <name evidence="1" type="ORF">LSS_21755</name>
</gene>
<accession>A0A097ESJ8</accession>
<reference evidence="1 2" key="2">
    <citation type="journal article" date="2014" name="Emerg. Microbes Infect.">
        <title>Potential impact on kidney infection: a whole-genome analysis of Leptospira santarosai serovar Shermani.</title>
        <authorList>
            <person name="Chou L.F."/>
            <person name="Chen T.W."/>
            <person name="Ko Y.C."/>
            <person name="Pan M.J."/>
            <person name="Tian Y.C."/>
            <person name="Chiu C.H."/>
            <person name="Tang P."/>
            <person name="Hung C.C."/>
            <person name="Yang C.W."/>
        </authorList>
    </citation>
    <scope>NUCLEOTIDE SEQUENCE</scope>
    <source>
        <strain evidence="1 2">LT 821</strain>
    </source>
</reference>
<reference evidence="1 2" key="1">
    <citation type="journal article" date="2012" name="Gene">
        <title>Sequence of Leptospira santarosai serovar Shermani genome and prediction of virulence-associated genes.</title>
        <authorList>
            <person name="Chou L.F."/>
            <person name="Chen Y.T."/>
            <person name="Lu C.W."/>
            <person name="Ko Y.C."/>
            <person name="Tang C.Y."/>
            <person name="Pan M.J."/>
            <person name="Tian Y.C."/>
            <person name="Chiu C.H."/>
            <person name="Hung C.C."/>
            <person name="Yang C.W."/>
        </authorList>
    </citation>
    <scope>NUCLEOTIDE SEQUENCE [LARGE SCALE GENOMIC DNA]</scope>
    <source>
        <strain evidence="1">LT 821</strain>
    </source>
</reference>
<evidence type="ECO:0000313" key="2">
    <source>
        <dbReference type="Proteomes" id="UP000035800"/>
    </source>
</evidence>
<dbReference type="STRING" id="758847.LSS_21755"/>
<organism evidence="1 2">
    <name type="scientific">Leptospira santarosai serovar Shermani str. LT 821</name>
    <dbReference type="NCBI Taxonomy" id="758847"/>
    <lineage>
        <taxon>Bacteria</taxon>
        <taxon>Pseudomonadati</taxon>
        <taxon>Spirochaetota</taxon>
        <taxon>Spirochaetia</taxon>
        <taxon>Leptospirales</taxon>
        <taxon>Leptospiraceae</taxon>
        <taxon>Leptospira</taxon>
    </lineage>
</organism>
<dbReference type="KEGG" id="lst:LSS_21755"/>
<protein>
    <submittedName>
        <fullName evidence="1">Uncharacterized protein</fullName>
    </submittedName>
</protein>